<keyword evidence="7" id="KW-0443">Lipid metabolism</keyword>
<evidence type="ECO:0000256" key="11">
    <source>
        <dbReference type="RuleBase" id="RU003750"/>
    </source>
</evidence>
<dbReference type="InterPro" id="IPR043130">
    <property type="entry name" value="CDP-OH_PTrfase_TM_dom"/>
</dbReference>
<evidence type="ECO:0000256" key="12">
    <source>
        <dbReference type="SAM" id="Phobius"/>
    </source>
</evidence>
<evidence type="ECO:0000256" key="1">
    <source>
        <dbReference type="ARBA" id="ARBA00004141"/>
    </source>
</evidence>
<dbReference type="EMBL" id="JAFGIX010000028">
    <property type="protein sequence ID" value="MBN1572773.1"/>
    <property type="molecule type" value="Genomic_DNA"/>
</dbReference>
<keyword evidence="8 12" id="KW-0472">Membrane</keyword>
<comment type="caution">
    <text evidence="13">The sequence shown here is derived from an EMBL/GenBank/DDBJ whole genome shotgun (WGS) entry which is preliminary data.</text>
</comment>
<dbReference type="GO" id="GO:0008444">
    <property type="term" value="F:CDP-diacylglycerol-glycerol-3-phosphate 3-phosphatidyltransferase activity"/>
    <property type="evidence" value="ECO:0007669"/>
    <property type="project" value="InterPro"/>
</dbReference>
<dbReference type="AlphaFoldDB" id="A0A9D8KEN1"/>
<dbReference type="PIRSF" id="PIRSF000847">
    <property type="entry name" value="Phos_ph_gly_syn"/>
    <property type="match status" value="1"/>
</dbReference>
<keyword evidence="10" id="KW-1208">Phospholipid metabolism</keyword>
<dbReference type="InterPro" id="IPR004570">
    <property type="entry name" value="Phosphatidylglycerol_P_synth"/>
</dbReference>
<organism evidence="13 14">
    <name type="scientific">Candidatus Zymogenus saltonus</name>
    <dbReference type="NCBI Taxonomy" id="2844893"/>
    <lineage>
        <taxon>Bacteria</taxon>
        <taxon>Deltaproteobacteria</taxon>
        <taxon>Candidatus Zymogenia</taxon>
        <taxon>Candidatus Zymogeniales</taxon>
        <taxon>Candidatus Zymogenaceae</taxon>
        <taxon>Candidatus Zymogenus</taxon>
    </lineage>
</organism>
<evidence type="ECO:0000256" key="10">
    <source>
        <dbReference type="ARBA" id="ARBA00023264"/>
    </source>
</evidence>
<reference evidence="13" key="2">
    <citation type="submission" date="2021-01" db="EMBL/GenBank/DDBJ databases">
        <authorList>
            <person name="Hahn C.R."/>
            <person name="Youssef N.H."/>
            <person name="Elshahed M."/>
        </authorList>
    </citation>
    <scope>NUCLEOTIDE SEQUENCE</scope>
    <source>
        <strain evidence="13">Zod_Metabat.24</strain>
    </source>
</reference>
<dbReference type="Proteomes" id="UP000809273">
    <property type="component" value="Unassembled WGS sequence"/>
</dbReference>
<evidence type="ECO:0000256" key="8">
    <source>
        <dbReference type="ARBA" id="ARBA00023136"/>
    </source>
</evidence>
<feature type="transmembrane region" description="Helical" evidence="12">
    <location>
        <begin position="89"/>
        <end position="118"/>
    </location>
</feature>
<keyword evidence="5 12" id="KW-0812">Transmembrane</keyword>
<dbReference type="Pfam" id="PF01066">
    <property type="entry name" value="CDP-OH_P_transf"/>
    <property type="match status" value="1"/>
</dbReference>
<keyword evidence="3" id="KW-0444">Lipid biosynthesis</keyword>
<dbReference type="PANTHER" id="PTHR14269">
    <property type="entry name" value="CDP-DIACYLGLYCEROL--GLYCEROL-3-PHOSPHATE 3-PHOSPHATIDYLTRANSFERASE-RELATED"/>
    <property type="match status" value="1"/>
</dbReference>
<dbReference type="GO" id="GO:0016020">
    <property type="term" value="C:membrane"/>
    <property type="evidence" value="ECO:0007669"/>
    <property type="project" value="UniProtKB-SubCell"/>
</dbReference>
<keyword evidence="6 12" id="KW-1133">Transmembrane helix</keyword>
<name>A0A9D8KEN1_9DELT</name>
<feature type="transmembrane region" description="Helical" evidence="12">
    <location>
        <begin position="12"/>
        <end position="34"/>
    </location>
</feature>
<evidence type="ECO:0000256" key="5">
    <source>
        <dbReference type="ARBA" id="ARBA00022692"/>
    </source>
</evidence>
<comment type="subcellular location">
    <subcellularLocation>
        <location evidence="1">Membrane</location>
        <topology evidence="1">Multi-pass membrane protein</topology>
    </subcellularLocation>
</comment>
<evidence type="ECO:0000256" key="9">
    <source>
        <dbReference type="ARBA" id="ARBA00023209"/>
    </source>
</evidence>
<feature type="transmembrane region" description="Helical" evidence="12">
    <location>
        <begin position="164"/>
        <end position="184"/>
    </location>
</feature>
<dbReference type="InterPro" id="IPR050324">
    <property type="entry name" value="CDP-alcohol_PTase-I"/>
</dbReference>
<dbReference type="Gene3D" id="1.20.120.1760">
    <property type="match status" value="1"/>
</dbReference>
<keyword evidence="4 11" id="KW-0808">Transferase</keyword>
<protein>
    <submittedName>
        <fullName evidence="13">CDP-alcohol phosphatidyltransferase family protein</fullName>
    </submittedName>
</protein>
<feature type="transmembrane region" description="Helical" evidence="12">
    <location>
        <begin position="41"/>
        <end position="60"/>
    </location>
</feature>
<sequence length="198" mass="21854">MSKDTSLKQNSNFLLIQLVTFARVPITIGVSFILIYTTRSVFVIFLCAALLGIAELSDIFDGMFARKLEVVSEWGSMFDPFADSISRLIIYWTFAVIGFVLPFVPLSMAIRDIIVAYSRIILAQRGKSVSAKLSGKIKAIVQGTGTIIIIIGPLYWGFIGKWTVYALSWIVIVVTLASAVEYAYSAINVLSKEGVRPK</sequence>
<dbReference type="PROSITE" id="PS00379">
    <property type="entry name" value="CDP_ALCOHOL_P_TRANSF"/>
    <property type="match status" value="1"/>
</dbReference>
<evidence type="ECO:0000256" key="6">
    <source>
        <dbReference type="ARBA" id="ARBA00022989"/>
    </source>
</evidence>
<gene>
    <name evidence="13" type="ORF">JW984_06185</name>
</gene>
<reference evidence="13" key="1">
    <citation type="journal article" date="2021" name="Environ. Microbiol.">
        <title>Genomic characterization of three novel Desulfobacterota classes expand the metabolic and phylogenetic diversity of the phylum.</title>
        <authorList>
            <person name="Murphy C.L."/>
            <person name="Biggerstaff J."/>
            <person name="Eichhorn A."/>
            <person name="Ewing E."/>
            <person name="Shahan R."/>
            <person name="Soriano D."/>
            <person name="Stewart S."/>
            <person name="VanMol K."/>
            <person name="Walker R."/>
            <person name="Walters P."/>
            <person name="Elshahed M.S."/>
            <person name="Youssef N.H."/>
        </authorList>
    </citation>
    <scope>NUCLEOTIDE SEQUENCE</scope>
    <source>
        <strain evidence="13">Zod_Metabat.24</strain>
    </source>
</reference>
<accession>A0A9D8KEN1</accession>
<dbReference type="InterPro" id="IPR000462">
    <property type="entry name" value="CDP-OH_P_trans"/>
</dbReference>
<evidence type="ECO:0000256" key="4">
    <source>
        <dbReference type="ARBA" id="ARBA00022679"/>
    </source>
</evidence>
<proteinExistence type="inferred from homology"/>
<dbReference type="InterPro" id="IPR048254">
    <property type="entry name" value="CDP_ALCOHOL_P_TRANSF_CS"/>
</dbReference>
<evidence type="ECO:0000313" key="13">
    <source>
        <dbReference type="EMBL" id="MBN1572773.1"/>
    </source>
</evidence>
<feature type="transmembrane region" description="Helical" evidence="12">
    <location>
        <begin position="139"/>
        <end position="158"/>
    </location>
</feature>
<keyword evidence="9" id="KW-0594">Phospholipid biosynthesis</keyword>
<evidence type="ECO:0000256" key="2">
    <source>
        <dbReference type="ARBA" id="ARBA00010441"/>
    </source>
</evidence>
<dbReference type="PANTHER" id="PTHR14269:SF11">
    <property type="entry name" value="CDP-DIACYLGLYCEROL--GLYCEROL-3-PHOSPHATE 3-PHOSPHATIDYLTRANSFERASE"/>
    <property type="match status" value="1"/>
</dbReference>
<evidence type="ECO:0000256" key="3">
    <source>
        <dbReference type="ARBA" id="ARBA00022516"/>
    </source>
</evidence>
<comment type="similarity">
    <text evidence="2 11">Belongs to the CDP-alcohol phosphatidyltransferase class-I family.</text>
</comment>
<evidence type="ECO:0000313" key="14">
    <source>
        <dbReference type="Proteomes" id="UP000809273"/>
    </source>
</evidence>
<evidence type="ECO:0000256" key="7">
    <source>
        <dbReference type="ARBA" id="ARBA00023098"/>
    </source>
</evidence>
<dbReference type="GO" id="GO:0046474">
    <property type="term" value="P:glycerophospholipid biosynthetic process"/>
    <property type="evidence" value="ECO:0007669"/>
    <property type="project" value="TreeGrafter"/>
</dbReference>